<dbReference type="PANTHER" id="PTHR14540">
    <property type="entry name" value="INTEGRATOR COMPLEX SUBUNIT 15"/>
    <property type="match status" value="1"/>
</dbReference>
<dbReference type="InterPro" id="IPR027844">
    <property type="entry name" value="INTS15"/>
</dbReference>
<feature type="region of interest" description="Disordered" evidence="1">
    <location>
        <begin position="1"/>
        <end position="29"/>
    </location>
</feature>
<evidence type="ECO:0000313" key="2">
    <source>
        <dbReference type="EMBL" id="KAK0163542.1"/>
    </source>
</evidence>
<dbReference type="Pfam" id="PF14964">
    <property type="entry name" value="INTS15"/>
    <property type="match status" value="1"/>
</dbReference>
<evidence type="ECO:0000256" key="1">
    <source>
        <dbReference type="SAM" id="MobiDB-lite"/>
    </source>
</evidence>
<comment type="caution">
    <text evidence="2">The sequence shown here is derived from an EMBL/GenBank/DDBJ whole genome shotgun (WGS) entry which is preliminary data.</text>
</comment>
<organism evidence="2 3">
    <name type="scientific">Microctonus hyperodae</name>
    <name type="common">Parasitoid wasp</name>
    <dbReference type="NCBI Taxonomy" id="165561"/>
    <lineage>
        <taxon>Eukaryota</taxon>
        <taxon>Metazoa</taxon>
        <taxon>Ecdysozoa</taxon>
        <taxon>Arthropoda</taxon>
        <taxon>Hexapoda</taxon>
        <taxon>Insecta</taxon>
        <taxon>Pterygota</taxon>
        <taxon>Neoptera</taxon>
        <taxon>Endopterygota</taxon>
        <taxon>Hymenoptera</taxon>
        <taxon>Apocrita</taxon>
        <taxon>Ichneumonoidea</taxon>
        <taxon>Braconidae</taxon>
        <taxon>Euphorinae</taxon>
        <taxon>Microctonus</taxon>
    </lineage>
</organism>
<proteinExistence type="predicted"/>
<dbReference type="EMBL" id="JAQQBR010001833">
    <property type="protein sequence ID" value="KAK0163542.1"/>
    <property type="molecule type" value="Genomic_DNA"/>
</dbReference>
<reference evidence="2" key="2">
    <citation type="submission" date="2023-03" db="EMBL/GenBank/DDBJ databases">
        <authorList>
            <person name="Inwood S.N."/>
            <person name="Skelly J.G."/>
            <person name="Guhlin J."/>
            <person name="Harrop T.W.R."/>
            <person name="Goldson S.G."/>
            <person name="Dearden P.K."/>
        </authorList>
    </citation>
    <scope>NUCLEOTIDE SEQUENCE</scope>
    <source>
        <strain evidence="2">Lincoln</strain>
        <tissue evidence="2">Whole body</tissue>
    </source>
</reference>
<sequence length="422" mass="47889">MSINMNAQSCYGIAGPSTSGENSQVEEETDEEIDVLNCTDDQISLPPSQPKISHYLRTLVPNFDTRYNQLWTLKYPHCIKASLTLIADINHLNYRNGLHDFELQVYLIEEFIFGKIDELCKKNQARSCLEFQMIDTLFNFLLALSKTPDIRNNIVLTIFPCDVPRCVFFGNFICYCIDRAQSQILDAAGLWLQQAGMKSPHSKELVMHIINYFLHESADTKPNFIATSTTAPHFISNMLTVVTYIFTSSNPPNEILRLVDTWIHTNPNVLTVPLSYIPPLPPGAITMPPVLPIAGLLFWCCLHPAKEEAYHYDRRNAIECERNALFTSIHHRVLFAVSSLKTNNTIQHLIAAQDLEVIIEKLVEHLRTPLATVSKASYIYAAGRLFEAIQTTTAVKCIYGNKQKLQYLLGILGRVHYFYTNS</sequence>
<accession>A0AA39KJE5</accession>
<gene>
    <name evidence="2" type="ORF">PV327_007213</name>
</gene>
<protein>
    <submittedName>
        <fullName evidence="2">Uncharacterized protein</fullName>
    </submittedName>
</protein>
<evidence type="ECO:0000313" key="3">
    <source>
        <dbReference type="Proteomes" id="UP001168972"/>
    </source>
</evidence>
<reference evidence="2" key="1">
    <citation type="journal article" date="2023" name="bioRxiv">
        <title>Scaffold-level genome assemblies of two parasitoid biocontrol wasps reveal the parthenogenesis mechanism and an associated novel virus.</title>
        <authorList>
            <person name="Inwood S."/>
            <person name="Skelly J."/>
            <person name="Guhlin J."/>
            <person name="Harrop T."/>
            <person name="Goldson S."/>
            <person name="Dearden P."/>
        </authorList>
    </citation>
    <scope>NUCLEOTIDE SEQUENCE</scope>
    <source>
        <strain evidence="2">Lincoln</strain>
        <tissue evidence="2">Whole body</tissue>
    </source>
</reference>
<dbReference type="PANTHER" id="PTHR14540:SF2">
    <property type="entry name" value="INTEGRATOR COMPLEX SUBUNIT 15"/>
    <property type="match status" value="1"/>
</dbReference>
<keyword evidence="3" id="KW-1185">Reference proteome</keyword>
<name>A0AA39KJE5_MICHY</name>
<dbReference type="AlphaFoldDB" id="A0AA39KJE5"/>
<dbReference type="Proteomes" id="UP001168972">
    <property type="component" value="Unassembled WGS sequence"/>
</dbReference>